<sequence>MVGRDHERSLVRTFLQRGFDPTALVLRGEAGIGKTTLWEAGLALAEERGLRVLVARPCETEAKLSFAGLIDLCEHVDLDVLPAPQREALEIVLLRRAPASAPPEPHAIGLALRGALAAAAPVLVAIDDVQWLDALSAEALAFAARRLVDAPVGFLVAQRAGEPSPLEDALARRSLTVVDVGPLSAGELRGVVAERLGVELPVPALQRITAATLGNPLFALEITRALPLTGDELPVPAAVEELLGVRVAALPDRDRWLLLAVALGADLHLDALEVIGEGVREALQAGLLVADGDRVRAGHPLLAAVARTTALPSERRAVHAALAEVVREPERRALHLALATEDADEELAEYLSLMATQAAARGARPEAVALGEQALRLTAPEEDAWAARVLALAGYLESAGERRRVRDLLTPVLDRLPPGEPQVRAWLLLSESGVETRSDHAEHIERALAAAGHDLELRRRVLALKALSTAAEGVERIPEAIVWGLESLPEPDAMRALGWARALRGLEIDGVCEQFDAAVGPGAHLIDSPWPLAALRRSWRGEVGPAREATTRFLTLAAERGESVGYAWLRLNLTEIELRAGAWDAAERLLDEWEASDEGEFLITPTYQRCRALLAAGRGDAEAARRWATPALEEAERRQYTWQILEANRALGLAALIAHDPATASAHLRLVHAHCEREGVEEQGAFPVAADLLEALDELGEDDEAAAVRARLAGLAHDPFAAHAHPWAAATVLRVTGEAEAAAAAYEHRDGGAPEQLPCACHESQD</sequence>
<dbReference type="PANTHER" id="PTHR16305">
    <property type="entry name" value="TESTICULAR SOLUBLE ADENYLYL CYCLASE"/>
    <property type="match status" value="1"/>
</dbReference>
<evidence type="ECO:0000256" key="1">
    <source>
        <dbReference type="ARBA" id="ARBA00022741"/>
    </source>
</evidence>
<evidence type="ECO:0000256" key="2">
    <source>
        <dbReference type="ARBA" id="ARBA00022840"/>
    </source>
</evidence>
<dbReference type="Pfam" id="PF13191">
    <property type="entry name" value="AAA_16"/>
    <property type="match status" value="1"/>
</dbReference>
<feature type="non-terminal residue" evidence="4">
    <location>
        <position position="766"/>
    </location>
</feature>
<gene>
    <name evidence="4" type="ORF">OJ997_33410</name>
</gene>
<dbReference type="Proteomes" id="UP001147653">
    <property type="component" value="Unassembled WGS sequence"/>
</dbReference>
<evidence type="ECO:0000313" key="4">
    <source>
        <dbReference type="EMBL" id="MDA0185251.1"/>
    </source>
</evidence>
<dbReference type="GO" id="GO:0005737">
    <property type="term" value="C:cytoplasm"/>
    <property type="evidence" value="ECO:0007669"/>
    <property type="project" value="TreeGrafter"/>
</dbReference>
<dbReference type="GO" id="GO:0004016">
    <property type="term" value="F:adenylate cyclase activity"/>
    <property type="evidence" value="ECO:0007669"/>
    <property type="project" value="TreeGrafter"/>
</dbReference>
<feature type="domain" description="Orc1-like AAA ATPase" evidence="3">
    <location>
        <begin position="2"/>
        <end position="149"/>
    </location>
</feature>
<accession>A0A9X3NFR4</accession>
<dbReference type="SUPFAM" id="SSF52540">
    <property type="entry name" value="P-loop containing nucleoside triphosphate hydrolases"/>
    <property type="match status" value="1"/>
</dbReference>
<keyword evidence="1" id="KW-0547">Nucleotide-binding</keyword>
<dbReference type="InterPro" id="IPR041664">
    <property type="entry name" value="AAA_16"/>
</dbReference>
<evidence type="ECO:0000259" key="3">
    <source>
        <dbReference type="Pfam" id="PF13191"/>
    </source>
</evidence>
<dbReference type="GO" id="GO:0005524">
    <property type="term" value="F:ATP binding"/>
    <property type="evidence" value="ECO:0007669"/>
    <property type="project" value="UniProtKB-KW"/>
</dbReference>
<keyword evidence="5" id="KW-1185">Reference proteome</keyword>
<dbReference type="PANTHER" id="PTHR16305:SF35">
    <property type="entry name" value="TRANSCRIPTIONAL ACTIVATOR DOMAIN"/>
    <property type="match status" value="1"/>
</dbReference>
<dbReference type="RefSeq" id="WP_270029746.1">
    <property type="nucleotide sequence ID" value="NZ_JAPDDP010000104.1"/>
</dbReference>
<evidence type="ECO:0000313" key="5">
    <source>
        <dbReference type="Proteomes" id="UP001147653"/>
    </source>
</evidence>
<dbReference type="AlphaFoldDB" id="A0A9X3NFR4"/>
<keyword evidence="2" id="KW-0067">ATP-binding</keyword>
<dbReference type="EMBL" id="JAPDDP010000104">
    <property type="protein sequence ID" value="MDA0185251.1"/>
    <property type="molecule type" value="Genomic_DNA"/>
</dbReference>
<dbReference type="InterPro" id="IPR027417">
    <property type="entry name" value="P-loop_NTPase"/>
</dbReference>
<protein>
    <submittedName>
        <fullName evidence="4">AAA family ATPase</fullName>
    </submittedName>
</protein>
<proteinExistence type="predicted"/>
<organism evidence="4 5">
    <name type="scientific">Solirubrobacter phytolaccae</name>
    <dbReference type="NCBI Taxonomy" id="1404360"/>
    <lineage>
        <taxon>Bacteria</taxon>
        <taxon>Bacillati</taxon>
        <taxon>Actinomycetota</taxon>
        <taxon>Thermoleophilia</taxon>
        <taxon>Solirubrobacterales</taxon>
        <taxon>Solirubrobacteraceae</taxon>
        <taxon>Solirubrobacter</taxon>
    </lineage>
</organism>
<name>A0A9X3NFR4_9ACTN</name>
<comment type="caution">
    <text evidence="4">The sequence shown here is derived from an EMBL/GenBank/DDBJ whole genome shotgun (WGS) entry which is preliminary data.</text>
</comment>
<reference evidence="4" key="1">
    <citation type="submission" date="2022-10" db="EMBL/GenBank/DDBJ databases">
        <title>The WGS of Solirubrobacter phytolaccae KCTC 29190.</title>
        <authorList>
            <person name="Jiang Z."/>
        </authorList>
    </citation>
    <scope>NUCLEOTIDE SEQUENCE</scope>
    <source>
        <strain evidence="4">KCTC 29190</strain>
    </source>
</reference>